<dbReference type="eggNOG" id="KOG2385">
    <property type="taxonomic scope" value="Eukaryota"/>
</dbReference>
<evidence type="ECO:0000256" key="4">
    <source>
        <dbReference type="ARBA" id="ARBA00023136"/>
    </source>
</evidence>
<dbReference type="Proteomes" id="UP000002729">
    <property type="component" value="Unassembled WGS sequence"/>
</dbReference>
<evidence type="ECO:0000313" key="5">
    <source>
        <dbReference type="EMBL" id="EGB13126.1"/>
    </source>
</evidence>
<feature type="non-terminal residue" evidence="5">
    <location>
        <position position="103"/>
    </location>
</feature>
<keyword evidence="2" id="KW-0812">Transmembrane</keyword>
<dbReference type="InterPro" id="IPR007941">
    <property type="entry name" value="DUF726"/>
</dbReference>
<proteinExistence type="predicted"/>
<dbReference type="AlphaFoldDB" id="F0XVK3"/>
<comment type="subcellular location">
    <subcellularLocation>
        <location evidence="1">Membrane</location>
        <topology evidence="1">Multi-pass membrane protein</topology>
    </subcellularLocation>
</comment>
<dbReference type="KEGG" id="aaf:AURANDRAFT_17602"/>
<dbReference type="OMA" id="CSESSWV"/>
<dbReference type="InParanoid" id="F0XVK3"/>
<organism evidence="6">
    <name type="scientific">Aureococcus anophagefferens</name>
    <name type="common">Harmful bloom alga</name>
    <dbReference type="NCBI Taxonomy" id="44056"/>
    <lineage>
        <taxon>Eukaryota</taxon>
        <taxon>Sar</taxon>
        <taxon>Stramenopiles</taxon>
        <taxon>Ochrophyta</taxon>
        <taxon>Pelagophyceae</taxon>
        <taxon>Pelagomonadales</taxon>
        <taxon>Pelagomonadaceae</taxon>
        <taxon>Aureococcus</taxon>
    </lineage>
</organism>
<feature type="non-terminal residue" evidence="5">
    <location>
        <position position="1"/>
    </location>
</feature>
<keyword evidence="3" id="KW-1133">Transmembrane helix</keyword>
<sequence>VENAVLLGAPVSATPARWRKARAAVAGRLINGFSRHDFMLKLVYRAKAWSIAGVAGERPVRSPERATRGDDDPIVENVDLSDLVAGHLAYPHVMHQILVRLGL</sequence>
<keyword evidence="6" id="KW-1185">Reference proteome</keyword>
<reference evidence="5 6" key="1">
    <citation type="journal article" date="2011" name="Proc. Natl. Acad. Sci. U.S.A.">
        <title>Niche of harmful alga Aureococcus anophagefferens revealed through ecogenomics.</title>
        <authorList>
            <person name="Gobler C.J."/>
            <person name="Berry D.L."/>
            <person name="Dyhrman S.T."/>
            <person name="Wilhelm S.W."/>
            <person name="Salamov A."/>
            <person name="Lobanov A.V."/>
            <person name="Zhang Y."/>
            <person name="Collier J.L."/>
            <person name="Wurch L.L."/>
            <person name="Kustka A.B."/>
            <person name="Dill B.D."/>
            <person name="Shah M."/>
            <person name="VerBerkmoes N.C."/>
            <person name="Kuo A."/>
            <person name="Terry A."/>
            <person name="Pangilinan J."/>
            <person name="Lindquist E.A."/>
            <person name="Lucas S."/>
            <person name="Paulsen I.T."/>
            <person name="Hattenrath-Lehmann T.K."/>
            <person name="Talmage S.C."/>
            <person name="Walker E.A."/>
            <person name="Koch F."/>
            <person name="Burson A.M."/>
            <person name="Marcoval M.A."/>
            <person name="Tang Y.Z."/>
            <person name="Lecleir G.R."/>
            <person name="Coyne K.J."/>
            <person name="Berg G.M."/>
            <person name="Bertrand E.M."/>
            <person name="Saito M.A."/>
            <person name="Gladyshev V.N."/>
            <person name="Grigoriev I.V."/>
        </authorList>
    </citation>
    <scope>NUCLEOTIDE SEQUENCE [LARGE SCALE GENOMIC DNA]</scope>
    <source>
        <strain evidence="6">CCMP 1984</strain>
    </source>
</reference>
<dbReference type="OrthoDB" id="277931at2759"/>
<name>F0XVK3_AURAN</name>
<evidence type="ECO:0000313" key="6">
    <source>
        <dbReference type="Proteomes" id="UP000002729"/>
    </source>
</evidence>
<dbReference type="GO" id="GO:0016020">
    <property type="term" value="C:membrane"/>
    <property type="evidence" value="ECO:0007669"/>
    <property type="project" value="UniProtKB-SubCell"/>
</dbReference>
<dbReference type="GeneID" id="20218859"/>
<evidence type="ECO:0000256" key="2">
    <source>
        <dbReference type="ARBA" id="ARBA00022692"/>
    </source>
</evidence>
<keyword evidence="4" id="KW-0472">Membrane</keyword>
<dbReference type="Pfam" id="PF05277">
    <property type="entry name" value="DUF726"/>
    <property type="match status" value="1"/>
</dbReference>
<dbReference type="PANTHER" id="PTHR17920">
    <property type="entry name" value="TRANSMEMBRANE AND COILED-COIL DOMAIN-CONTAINING PROTEIN 4 TMCO4"/>
    <property type="match status" value="1"/>
</dbReference>
<dbReference type="EMBL" id="GL833120">
    <property type="protein sequence ID" value="EGB13126.1"/>
    <property type="molecule type" value="Genomic_DNA"/>
</dbReference>
<protein>
    <submittedName>
        <fullName evidence="5">Uncharacterized protein</fullName>
    </submittedName>
</protein>
<evidence type="ECO:0000256" key="1">
    <source>
        <dbReference type="ARBA" id="ARBA00004141"/>
    </source>
</evidence>
<evidence type="ECO:0000256" key="3">
    <source>
        <dbReference type="ARBA" id="ARBA00022989"/>
    </source>
</evidence>
<accession>F0XVK3</accession>
<dbReference type="PANTHER" id="PTHR17920:SF3">
    <property type="entry name" value="TRANSMEMBRANE AND COILED-COIL DOMAIN-CONTAINING PROTEIN 4"/>
    <property type="match status" value="1"/>
</dbReference>
<gene>
    <name evidence="5" type="ORF">AURANDRAFT_17602</name>
</gene>
<dbReference type="RefSeq" id="XP_009032723.1">
    <property type="nucleotide sequence ID" value="XM_009034475.1"/>
</dbReference>